<dbReference type="Proteomes" id="UP000705379">
    <property type="component" value="Unassembled WGS sequence"/>
</dbReference>
<accession>A0A944GVJ5</accession>
<organism evidence="1 2">
    <name type="scientific">Roseibium polysiphoniae</name>
    <dbReference type="NCBI Taxonomy" id="2571221"/>
    <lineage>
        <taxon>Bacteria</taxon>
        <taxon>Pseudomonadati</taxon>
        <taxon>Pseudomonadota</taxon>
        <taxon>Alphaproteobacteria</taxon>
        <taxon>Hyphomicrobiales</taxon>
        <taxon>Stappiaceae</taxon>
        <taxon>Roseibium</taxon>
    </lineage>
</organism>
<gene>
    <name evidence="1" type="ORF">DYI23_20030</name>
</gene>
<sequence length="111" mass="12965">MLTLDASQQVRAESLTWEFRSEHPKIVDVELYSDTRRGHVWPGNNKVYVLDDYSNRTIRISCRYGEKVCYGAWVRNRNNSYWGVGYNNRNRCRSCCYTCDGGSTKVIVLNQ</sequence>
<dbReference type="EMBL" id="QTKU01000005">
    <property type="protein sequence ID" value="MBS8262525.1"/>
    <property type="molecule type" value="Genomic_DNA"/>
</dbReference>
<reference evidence="1" key="2">
    <citation type="journal article" date="2021" name="Microorganisms">
        <title>Bacterial Dimethylsulfoniopropionate Biosynthesis in the East China Sea.</title>
        <authorList>
            <person name="Liu J."/>
            <person name="Zhang Y."/>
            <person name="Liu J."/>
            <person name="Zhong H."/>
            <person name="Williams B.T."/>
            <person name="Zheng Y."/>
            <person name="Curson A.R.J."/>
            <person name="Sun C."/>
            <person name="Sun H."/>
            <person name="Song D."/>
            <person name="Wagner Mackenzie B."/>
            <person name="Bermejo Martinez A."/>
            <person name="Todd J.D."/>
            <person name="Zhang X.H."/>
        </authorList>
    </citation>
    <scope>NUCLEOTIDE SEQUENCE</scope>
    <source>
        <strain evidence="1">AESS21</strain>
    </source>
</reference>
<protein>
    <submittedName>
        <fullName evidence="1">Uncharacterized protein</fullName>
    </submittedName>
</protein>
<proteinExistence type="predicted"/>
<evidence type="ECO:0000313" key="1">
    <source>
        <dbReference type="EMBL" id="MBS8262525.1"/>
    </source>
</evidence>
<reference evidence="1" key="1">
    <citation type="submission" date="2018-08" db="EMBL/GenBank/DDBJ databases">
        <authorList>
            <person name="Jin W."/>
            <person name="Wang H."/>
            <person name="Yang Y."/>
            <person name="Li M."/>
            <person name="Liu J."/>
        </authorList>
    </citation>
    <scope>NUCLEOTIDE SEQUENCE</scope>
    <source>
        <strain evidence="1">AESS21</strain>
    </source>
</reference>
<evidence type="ECO:0000313" key="2">
    <source>
        <dbReference type="Proteomes" id="UP000705379"/>
    </source>
</evidence>
<name>A0A944GVJ5_9HYPH</name>
<dbReference type="AlphaFoldDB" id="A0A944GVJ5"/>
<comment type="caution">
    <text evidence="1">The sequence shown here is derived from an EMBL/GenBank/DDBJ whole genome shotgun (WGS) entry which is preliminary data.</text>
</comment>